<evidence type="ECO:0000313" key="1">
    <source>
        <dbReference type="EMBL" id="MBM3095970.1"/>
    </source>
</evidence>
<evidence type="ECO:0000313" key="2">
    <source>
        <dbReference type="Proteomes" id="UP000744980"/>
    </source>
</evidence>
<dbReference type="AlphaFoldDB" id="A0AAW4FXI3"/>
<sequence>MKKHATIHFACNDHRDGSFAGKVNLAAYAENDLETPGMAEVRFTGGDDFILALHCCLALSLKQCVIARKLASEICLRCLGSRIIMRARPIFSKSIALPACRLGGIFSDKTESSNMNTNRRINAAGLALV</sequence>
<keyword evidence="2" id="KW-1185">Reference proteome</keyword>
<proteinExistence type="predicted"/>
<reference evidence="1 2" key="1">
    <citation type="submission" date="2020-01" db="EMBL/GenBank/DDBJ databases">
        <title>Draft genome assembly of Ensifer adhaerens T173.</title>
        <authorList>
            <person name="Craig J.E."/>
            <person name="Stinchcombe J.R."/>
        </authorList>
    </citation>
    <scope>NUCLEOTIDE SEQUENCE [LARGE SCALE GENOMIC DNA]</scope>
    <source>
        <strain evidence="1 2">T173</strain>
    </source>
</reference>
<accession>A0AAW4FXI3</accession>
<comment type="caution">
    <text evidence="1">The sequence shown here is derived from an EMBL/GenBank/DDBJ whole genome shotgun (WGS) entry which is preliminary data.</text>
</comment>
<dbReference type="Proteomes" id="UP000744980">
    <property type="component" value="Unassembled WGS sequence"/>
</dbReference>
<protein>
    <submittedName>
        <fullName evidence="1">Uncharacterized protein</fullName>
    </submittedName>
</protein>
<gene>
    <name evidence="1" type="ORF">GFB56_35420</name>
</gene>
<name>A0AAW4FXI3_9HYPH</name>
<dbReference type="RefSeq" id="WP_057220571.1">
    <property type="nucleotide sequence ID" value="NZ_CP083371.1"/>
</dbReference>
<dbReference type="EMBL" id="WXFA01000063">
    <property type="protein sequence ID" value="MBM3095970.1"/>
    <property type="molecule type" value="Genomic_DNA"/>
</dbReference>
<organism evidence="1 2">
    <name type="scientific">Ensifer canadensis</name>
    <dbReference type="NCBI Taxonomy" id="555315"/>
    <lineage>
        <taxon>Bacteria</taxon>
        <taxon>Pseudomonadati</taxon>
        <taxon>Pseudomonadota</taxon>
        <taxon>Alphaproteobacteria</taxon>
        <taxon>Hyphomicrobiales</taxon>
        <taxon>Rhizobiaceae</taxon>
        <taxon>Sinorhizobium/Ensifer group</taxon>
        <taxon>Ensifer</taxon>
    </lineage>
</organism>